<feature type="domain" description="Mechanosensitive ion channel MscS" evidence="8">
    <location>
        <begin position="179"/>
        <end position="246"/>
    </location>
</feature>
<sequence length="364" mass="41859">MNEFLERTYFNNTVQDYAIVLGAILLGIILIKVFKRTLLKKLKQWTEKTSTDIDDYIIDTIATFGLPALYATVVYVSINYLNLSERAENIVTIAMTVVITYLIIRFVSSTILRLLRVYIRRQENGEEKVKQIGGLMIIINVIIWLIGLLFFFDNMGYDVTAVVAGLGVGGIAIALAAQNILGDLFNYFVIFFDRPFEVGDFLIVDDKLGTVEYIGVKTTRVKSLSGEQLVFANSDLTNSRIHNYKRMERRRVVFKVGVVYQTPYNQLKQIPELLKSIILEQPDVEFDRAHFQKYGDSSLDFEIVYYVLSSDYNKYMDTQQAINFRIFEEFEKMGVSIAYPTRTLYLHNEDKEDEDRGPSDTVTT</sequence>
<comment type="subcellular location">
    <subcellularLocation>
        <location evidence="1">Cell membrane</location>
        <topology evidence="1">Multi-pass membrane protein</topology>
    </subcellularLocation>
</comment>
<feature type="transmembrane region" description="Helical" evidence="7">
    <location>
        <begin position="158"/>
        <end position="177"/>
    </location>
</feature>
<evidence type="ECO:0000259" key="9">
    <source>
        <dbReference type="Pfam" id="PF21082"/>
    </source>
</evidence>
<dbReference type="Gene3D" id="1.10.287.1260">
    <property type="match status" value="1"/>
</dbReference>
<dbReference type="SUPFAM" id="SSF50182">
    <property type="entry name" value="Sm-like ribonucleoproteins"/>
    <property type="match status" value="1"/>
</dbReference>
<comment type="similarity">
    <text evidence="2">Belongs to the MscS (TC 1.A.23) family.</text>
</comment>
<dbReference type="PANTHER" id="PTHR30566">
    <property type="entry name" value="YNAI-RELATED MECHANOSENSITIVE ION CHANNEL"/>
    <property type="match status" value="1"/>
</dbReference>
<feature type="domain" description="Mechanosensitive ion channel MscS C-terminal" evidence="9">
    <location>
        <begin position="252"/>
        <end position="337"/>
    </location>
</feature>
<dbReference type="SUPFAM" id="SSF82861">
    <property type="entry name" value="Mechanosensitive channel protein MscS (YggB), transmembrane region"/>
    <property type="match status" value="1"/>
</dbReference>
<organism evidence="11 12">
    <name type="scientific">Fulvivirga kasyanovii</name>
    <dbReference type="NCBI Taxonomy" id="396812"/>
    <lineage>
        <taxon>Bacteria</taxon>
        <taxon>Pseudomonadati</taxon>
        <taxon>Bacteroidota</taxon>
        <taxon>Cytophagia</taxon>
        <taxon>Cytophagales</taxon>
        <taxon>Fulvivirgaceae</taxon>
        <taxon>Fulvivirga</taxon>
    </lineage>
</organism>
<feature type="domain" description="Mechanosensitive ion channel transmembrane helices 2/3" evidence="10">
    <location>
        <begin position="138"/>
        <end position="178"/>
    </location>
</feature>
<dbReference type="SUPFAM" id="SSF82689">
    <property type="entry name" value="Mechanosensitive channel protein MscS (YggB), C-terminal domain"/>
    <property type="match status" value="1"/>
</dbReference>
<evidence type="ECO:0000256" key="7">
    <source>
        <dbReference type="SAM" id="Phobius"/>
    </source>
</evidence>
<evidence type="ECO:0000259" key="8">
    <source>
        <dbReference type="Pfam" id="PF00924"/>
    </source>
</evidence>
<dbReference type="InterPro" id="IPR011014">
    <property type="entry name" value="MscS_channel_TM-2"/>
</dbReference>
<keyword evidence="3" id="KW-1003">Cell membrane</keyword>
<dbReference type="InterPro" id="IPR023408">
    <property type="entry name" value="MscS_beta-dom_sf"/>
</dbReference>
<dbReference type="Pfam" id="PF21082">
    <property type="entry name" value="MS_channel_3rd"/>
    <property type="match status" value="1"/>
</dbReference>
<dbReference type="InterPro" id="IPR049142">
    <property type="entry name" value="MS_channel_1st"/>
</dbReference>
<evidence type="ECO:0000313" key="11">
    <source>
        <dbReference type="EMBL" id="MTI27846.1"/>
    </source>
</evidence>
<evidence type="ECO:0000256" key="3">
    <source>
        <dbReference type="ARBA" id="ARBA00022475"/>
    </source>
</evidence>
<evidence type="ECO:0000256" key="2">
    <source>
        <dbReference type="ARBA" id="ARBA00008017"/>
    </source>
</evidence>
<dbReference type="InterPro" id="IPR010920">
    <property type="entry name" value="LSM_dom_sf"/>
</dbReference>
<dbReference type="Gene3D" id="3.30.70.100">
    <property type="match status" value="1"/>
</dbReference>
<comment type="caution">
    <text evidence="11">The sequence shown here is derived from an EMBL/GenBank/DDBJ whole genome shotgun (WGS) entry which is preliminary data.</text>
</comment>
<dbReference type="RefSeq" id="WP_155174843.1">
    <property type="nucleotide sequence ID" value="NZ_BAAAFL010000055.1"/>
</dbReference>
<dbReference type="InterPro" id="IPR049278">
    <property type="entry name" value="MS_channel_C"/>
</dbReference>
<keyword evidence="6 7" id="KW-0472">Membrane</keyword>
<feature type="transmembrane region" description="Helical" evidence="7">
    <location>
        <begin position="132"/>
        <end position="152"/>
    </location>
</feature>
<evidence type="ECO:0000256" key="6">
    <source>
        <dbReference type="ARBA" id="ARBA00023136"/>
    </source>
</evidence>
<evidence type="ECO:0000256" key="5">
    <source>
        <dbReference type="ARBA" id="ARBA00022989"/>
    </source>
</evidence>
<protein>
    <submittedName>
        <fullName evidence="11">Mechanosensitive ion channel family protein</fullName>
    </submittedName>
</protein>
<gene>
    <name evidence="11" type="ORF">E1163_23015</name>
</gene>
<dbReference type="Proteomes" id="UP000798808">
    <property type="component" value="Unassembled WGS sequence"/>
</dbReference>
<keyword evidence="12" id="KW-1185">Reference proteome</keyword>
<dbReference type="Gene3D" id="2.30.30.60">
    <property type="match status" value="1"/>
</dbReference>
<keyword evidence="5 7" id="KW-1133">Transmembrane helix</keyword>
<feature type="transmembrane region" description="Helical" evidence="7">
    <location>
        <begin position="56"/>
        <end position="78"/>
    </location>
</feature>
<feature type="transmembrane region" description="Helical" evidence="7">
    <location>
        <begin position="17"/>
        <end position="35"/>
    </location>
</feature>
<accession>A0ABW9RVB7</accession>
<dbReference type="InterPro" id="IPR011066">
    <property type="entry name" value="MscS_channel_C_sf"/>
</dbReference>
<feature type="transmembrane region" description="Helical" evidence="7">
    <location>
        <begin position="90"/>
        <end position="112"/>
    </location>
</feature>
<evidence type="ECO:0000256" key="1">
    <source>
        <dbReference type="ARBA" id="ARBA00004651"/>
    </source>
</evidence>
<reference evidence="11 12" key="1">
    <citation type="submission" date="2019-02" db="EMBL/GenBank/DDBJ databases">
        <authorList>
            <person name="Goldberg S.R."/>
            <person name="Haltli B.A."/>
            <person name="Correa H."/>
            <person name="Russell K.G."/>
        </authorList>
    </citation>
    <scope>NUCLEOTIDE SEQUENCE [LARGE SCALE GENOMIC DNA]</scope>
    <source>
        <strain evidence="11 12">JCM 16186</strain>
    </source>
</reference>
<evidence type="ECO:0000313" key="12">
    <source>
        <dbReference type="Proteomes" id="UP000798808"/>
    </source>
</evidence>
<dbReference type="PANTHER" id="PTHR30566:SF25">
    <property type="entry name" value="INNER MEMBRANE PROTEIN"/>
    <property type="match status" value="1"/>
</dbReference>
<name>A0ABW9RVB7_9BACT</name>
<evidence type="ECO:0000259" key="10">
    <source>
        <dbReference type="Pfam" id="PF21088"/>
    </source>
</evidence>
<keyword evidence="4 7" id="KW-0812">Transmembrane</keyword>
<dbReference type="EMBL" id="SMLW01000644">
    <property type="protein sequence ID" value="MTI27846.1"/>
    <property type="molecule type" value="Genomic_DNA"/>
</dbReference>
<dbReference type="Pfam" id="PF00924">
    <property type="entry name" value="MS_channel_2nd"/>
    <property type="match status" value="1"/>
</dbReference>
<dbReference type="InterPro" id="IPR006685">
    <property type="entry name" value="MscS_channel_2nd"/>
</dbReference>
<dbReference type="Pfam" id="PF21088">
    <property type="entry name" value="MS_channel_1st"/>
    <property type="match status" value="1"/>
</dbReference>
<proteinExistence type="inferred from homology"/>
<evidence type="ECO:0000256" key="4">
    <source>
        <dbReference type="ARBA" id="ARBA00022692"/>
    </source>
</evidence>